<reference evidence="3" key="1">
    <citation type="submission" date="2015-06" db="UniProtKB">
        <authorList>
            <consortium name="EnsemblPlants"/>
        </authorList>
    </citation>
    <scope>IDENTIFICATION</scope>
</reference>
<evidence type="ECO:0000256" key="1">
    <source>
        <dbReference type="RuleBase" id="RU363097"/>
    </source>
</evidence>
<dbReference type="ExpressionAtlas" id="N1QP41">
    <property type="expression patterns" value="baseline"/>
</dbReference>
<dbReference type="EC" id="1.2.1.84" evidence="1"/>
<dbReference type="GO" id="GO:0080019">
    <property type="term" value="F:alcohol-forming very long-chain fatty acyl-CoA reductase activity"/>
    <property type="evidence" value="ECO:0007669"/>
    <property type="project" value="InterPro"/>
</dbReference>
<dbReference type="AlphaFoldDB" id="N1QP41"/>
<protein>
    <recommendedName>
        <fullName evidence="1">Fatty acyl-CoA reductase</fullName>
        <ecNumber evidence="1">1.2.1.84</ecNumber>
    </recommendedName>
</protein>
<dbReference type="GO" id="GO:0035336">
    <property type="term" value="P:long-chain fatty-acyl-CoA metabolic process"/>
    <property type="evidence" value="ECO:0007669"/>
    <property type="project" value="TreeGrafter"/>
</dbReference>
<feature type="domain" description="Thioester reductase (TE)" evidence="2">
    <location>
        <begin position="17"/>
        <end position="115"/>
    </location>
</feature>
<dbReference type="PANTHER" id="PTHR11011">
    <property type="entry name" value="MALE STERILITY PROTEIN 2-RELATED"/>
    <property type="match status" value="1"/>
</dbReference>
<dbReference type="PANTHER" id="PTHR11011:SF75">
    <property type="entry name" value="FATTY ACYL-COA REDUCTASE"/>
    <property type="match status" value="1"/>
</dbReference>
<dbReference type="GO" id="GO:0010345">
    <property type="term" value="P:suberin biosynthetic process"/>
    <property type="evidence" value="ECO:0007669"/>
    <property type="project" value="TreeGrafter"/>
</dbReference>
<dbReference type="InterPro" id="IPR013120">
    <property type="entry name" value="FAR_NAD-bd"/>
</dbReference>
<comment type="function">
    <text evidence="1">Catalyzes the reduction of fatty acyl-CoA to fatty alcohols.</text>
</comment>
<organism evidence="3">
    <name type="scientific">Aegilops tauschii</name>
    <name type="common">Tausch's goatgrass</name>
    <name type="synonym">Aegilops squarrosa</name>
    <dbReference type="NCBI Taxonomy" id="37682"/>
    <lineage>
        <taxon>Eukaryota</taxon>
        <taxon>Viridiplantae</taxon>
        <taxon>Streptophyta</taxon>
        <taxon>Embryophyta</taxon>
        <taxon>Tracheophyta</taxon>
        <taxon>Spermatophyta</taxon>
        <taxon>Magnoliopsida</taxon>
        <taxon>Liliopsida</taxon>
        <taxon>Poales</taxon>
        <taxon>Poaceae</taxon>
        <taxon>BOP clade</taxon>
        <taxon>Pooideae</taxon>
        <taxon>Triticodae</taxon>
        <taxon>Triticeae</taxon>
        <taxon>Triticinae</taxon>
        <taxon>Aegilops</taxon>
    </lineage>
</organism>
<dbReference type="EnsemblPlants" id="EMT00162">
    <property type="protein sequence ID" value="EMT00162"/>
    <property type="gene ID" value="F775_17319"/>
</dbReference>
<name>N1QP41_AEGTA</name>
<comment type="similarity">
    <text evidence="1">Belongs to the fatty acyl-CoA reductase family.</text>
</comment>
<keyword evidence="1" id="KW-0444">Lipid biosynthesis</keyword>
<dbReference type="GO" id="GO:0102965">
    <property type="term" value="F:alcohol-forming long-chain fatty acyl-CoA reductase activity"/>
    <property type="evidence" value="ECO:0007669"/>
    <property type="project" value="UniProtKB-EC"/>
</dbReference>
<keyword evidence="1" id="KW-0521">NADP</keyword>
<dbReference type="Gene3D" id="3.40.50.720">
    <property type="entry name" value="NAD(P)-binding Rossmann-like Domain"/>
    <property type="match status" value="1"/>
</dbReference>
<accession>N1QP41</accession>
<proteinExistence type="inferred from homology"/>
<comment type="catalytic activity">
    <reaction evidence="1">
        <text>a long-chain fatty acyl-CoA + 2 NADPH + 2 H(+) = a long-chain primary fatty alcohol + 2 NADP(+) + CoA</text>
        <dbReference type="Rhea" id="RHEA:52716"/>
        <dbReference type="ChEBI" id="CHEBI:15378"/>
        <dbReference type="ChEBI" id="CHEBI:57287"/>
        <dbReference type="ChEBI" id="CHEBI:57783"/>
        <dbReference type="ChEBI" id="CHEBI:58349"/>
        <dbReference type="ChEBI" id="CHEBI:77396"/>
        <dbReference type="ChEBI" id="CHEBI:83139"/>
        <dbReference type="EC" id="1.2.1.84"/>
    </reaction>
</comment>
<keyword evidence="1" id="KW-0443">Lipid metabolism</keyword>
<keyword evidence="1" id="KW-0560">Oxidoreductase</keyword>
<dbReference type="Pfam" id="PF07993">
    <property type="entry name" value="NAD_binding_4"/>
    <property type="match status" value="1"/>
</dbReference>
<sequence length="116" mass="12825">MDAGALAGCLRDKSVLITGSTGFLGKYYHLQYKHAVFVEKILRVQPAVKKIYLLVRTSHGASAEQRVMSEVTGEAVFDIQREKYGPVGFQNFIKEKVVPIDGDIMHDNLGLDSAQV</sequence>
<evidence type="ECO:0000313" key="3">
    <source>
        <dbReference type="EnsemblPlants" id="EMT00162"/>
    </source>
</evidence>
<evidence type="ECO:0000259" key="2">
    <source>
        <dbReference type="Pfam" id="PF07993"/>
    </source>
</evidence>
<dbReference type="InterPro" id="IPR026055">
    <property type="entry name" value="FAR"/>
</dbReference>